<dbReference type="RefSeq" id="WP_038490501.1">
    <property type="nucleotide sequence ID" value="NZ_BCTH01000009.1"/>
</dbReference>
<name>W0V2V9_9BURK</name>
<feature type="coiled-coil region" evidence="1">
    <location>
        <begin position="629"/>
        <end position="691"/>
    </location>
</feature>
<dbReference type="PANTHER" id="PTHR32114:SF2">
    <property type="entry name" value="ABC TRANSPORTER ABCH.3"/>
    <property type="match status" value="1"/>
</dbReference>
<dbReference type="InterPro" id="IPR027417">
    <property type="entry name" value="P-loop_NTPase"/>
</dbReference>
<dbReference type="PANTHER" id="PTHR32114">
    <property type="entry name" value="ABC TRANSPORTER ABCH.3"/>
    <property type="match status" value="1"/>
</dbReference>
<dbReference type="OrthoDB" id="9795626at2"/>
<keyword evidence="5" id="KW-1185">Reference proteome</keyword>
<dbReference type="KEGG" id="jag:GJA_1567"/>
<dbReference type="AlphaFoldDB" id="W0V2V9"/>
<dbReference type="SUPFAM" id="SSF52540">
    <property type="entry name" value="P-loop containing nucleoside triphosphate hydrolases"/>
    <property type="match status" value="1"/>
</dbReference>
<accession>W0V2V9</accession>
<feature type="region of interest" description="Disordered" evidence="2">
    <location>
        <begin position="1007"/>
        <end position="1030"/>
    </location>
</feature>
<feature type="coiled-coil region" evidence="1">
    <location>
        <begin position="760"/>
        <end position="787"/>
    </location>
</feature>
<dbReference type="InterPro" id="IPR038729">
    <property type="entry name" value="Rad50/SbcC_AAA"/>
</dbReference>
<dbReference type="GO" id="GO:0006302">
    <property type="term" value="P:double-strand break repair"/>
    <property type="evidence" value="ECO:0007669"/>
    <property type="project" value="InterPro"/>
</dbReference>
<evidence type="ECO:0000313" key="5">
    <source>
        <dbReference type="Proteomes" id="UP000027604"/>
    </source>
</evidence>
<dbReference type="EMBL" id="HG322949">
    <property type="protein sequence ID" value="CDG82211.1"/>
    <property type="molecule type" value="Genomic_DNA"/>
</dbReference>
<dbReference type="eggNOG" id="COG0419">
    <property type="taxonomic scope" value="Bacteria"/>
</dbReference>
<reference evidence="4 5" key="1">
    <citation type="journal article" date="2015" name="Genome Announc.">
        <title>Genome Sequence of Mushroom Soft-Rot Pathogen Janthinobacterium agaricidamnosum.</title>
        <authorList>
            <person name="Graupner K."/>
            <person name="Lackner G."/>
            <person name="Hertweck C."/>
        </authorList>
    </citation>
    <scope>NUCLEOTIDE SEQUENCE [LARGE SCALE GENOMIC DNA]</scope>
    <source>
        <strain evidence="5">NBRC 102515 / DSM 9628</strain>
    </source>
</reference>
<dbReference type="PATRIC" id="fig|1349767.4.peg.3254"/>
<feature type="domain" description="Rad50/SbcC-type AAA" evidence="3">
    <location>
        <begin position="9"/>
        <end position="226"/>
    </location>
</feature>
<dbReference type="Proteomes" id="UP000027604">
    <property type="component" value="Chromosome I"/>
</dbReference>
<evidence type="ECO:0000313" key="4">
    <source>
        <dbReference type="EMBL" id="CDG82211.1"/>
    </source>
</evidence>
<dbReference type="HOGENOM" id="CLU_004785_1_1_4"/>
<dbReference type="GO" id="GO:0016887">
    <property type="term" value="F:ATP hydrolysis activity"/>
    <property type="evidence" value="ECO:0007669"/>
    <property type="project" value="InterPro"/>
</dbReference>
<evidence type="ECO:0000259" key="3">
    <source>
        <dbReference type="Pfam" id="PF13476"/>
    </source>
</evidence>
<keyword evidence="1" id="KW-0175">Coiled coil</keyword>
<evidence type="ECO:0000256" key="2">
    <source>
        <dbReference type="SAM" id="MobiDB-lite"/>
    </source>
</evidence>
<evidence type="ECO:0000256" key="1">
    <source>
        <dbReference type="SAM" id="Coils"/>
    </source>
</evidence>
<proteinExistence type="predicted"/>
<dbReference type="Pfam" id="PF13558">
    <property type="entry name" value="SbcC_Walker_B"/>
    <property type="match status" value="1"/>
</dbReference>
<dbReference type="STRING" id="1349767.GJA_1567"/>
<dbReference type="Pfam" id="PF13476">
    <property type="entry name" value="AAA_23"/>
    <property type="match status" value="1"/>
</dbReference>
<gene>
    <name evidence="4" type="ORF">GJA_1567</name>
</gene>
<dbReference type="Gene3D" id="3.40.50.300">
    <property type="entry name" value="P-loop containing nucleotide triphosphate hydrolases"/>
    <property type="match status" value="2"/>
</dbReference>
<protein>
    <submittedName>
        <fullName evidence="4">RecF/RecN/SMC N terminal domain protein</fullName>
    </submittedName>
</protein>
<sequence>MKILRIGGKNLASLAGEFVVDFEREPLVSSGLFAISGPTGAGKSTLLDALCLALYDATPRLLKVAGRGSALPDVGKETVSAQDTRTLLRRGAADGYAEVDFVGNDGFPYRARWSVRRSRSKAEGILQATAMSLHQLPALQAIGGTKTEVKSEIEQRIGLSFDQFTRAVLLAQNEFSTFLKTEDNERGELLETLTGSTIYSDISIRAYERAKQEKAALERLIDKLADQKPLAAEERTLVDSQSVAADEAVTVLDLRKTVLEQQLRWHQETGKLLHNEQLAQQAWQTSLLAVDAAQERKAALARIELVQPARPLAGDIARLDGDITRARTTLTASQAEAAQATLALQTLDASLRLSATALQKAETARQAATPRLDQAKALDARIAAALPAHAQAQEAAAKADSGNDAARAALHAQTMRQTQLNTAQESGVAWLAGHRQWQQLALSWPRWDVLFSQAGQAAAQADHVAEALAAAQQNAAAGQDAVSSAAEQAEAAASALATLDAQKRQAGADLAAFDGDALQRQRQQLEQRRTALSGAEKTWHELATKQARHDAVQADIGQLEQARSNAETALNVEQTQADAIAAALTQAERSLKSAEAACADSVETLRSTLEDGTPCPVCGAEQHPYSKKNDALHAMLASLQEEVQRCRLQSDRHIGQLATHHAVQTSCTVQLAALSQEAHTLASAIDTLTERWNGQSASLALPAASEAGAWLHREIEASQAAWSVLERQEQAQRSAIAARDRLQAAYDQAAAEQIRLTAAAAAAHNRLTQLTSEAGTLEQRRATLTRQLAALLGELDGAFDHPDCAEADWKDNWHGAPARFHAARQADSKQWLAQQGAHDERAAALLTIAAEVRAAQDNAAKAEQDALLAHATFAASDAALKQMRSERGALWQGRPTGDVERDLQEAIAHARSAHEAQQQAHRLAGERRVRLDEAQAQAAQRLAGLQESALAAVIRLDGWLEQFRQQQPGCELHNTSQLTALLAVAPATIHAERQALQSIDTQAASAATVLAERQEQRRQHQQHPPHDMAQSADALSEALGALAGERKTAYDAATALRLAIAQDDARRRGAQAMLADIGAQEDIERRWARLNELIGSADGKKFRNYAQQFTLDVLLGYANAHLNQLARRYQLERIANPASPSLGLMVRDQDMGGELRSVHSLSGGESFLVSLALALGLASLSSNRVRVESLFIDEGFGSLDSETLRVAMDALDGLQSMGRKVGVISHVQEMTERISTKILVQPSAGGKSRVTVQ</sequence>
<organism evidence="4 5">
    <name type="scientific">Janthinobacterium agaricidamnosum NBRC 102515 = DSM 9628</name>
    <dbReference type="NCBI Taxonomy" id="1349767"/>
    <lineage>
        <taxon>Bacteria</taxon>
        <taxon>Pseudomonadati</taxon>
        <taxon>Pseudomonadota</taxon>
        <taxon>Betaproteobacteria</taxon>
        <taxon>Burkholderiales</taxon>
        <taxon>Oxalobacteraceae</taxon>
        <taxon>Janthinobacterium</taxon>
    </lineage>
</organism>